<dbReference type="Pfam" id="PF00076">
    <property type="entry name" value="RRM_1"/>
    <property type="match status" value="1"/>
</dbReference>
<dbReference type="PANTHER" id="PTHR15481:SF0">
    <property type="entry name" value="LD23870P-RELATED"/>
    <property type="match status" value="1"/>
</dbReference>
<organism evidence="4 5">
    <name type="scientific">Botryobasidium botryosum (strain FD-172 SS1)</name>
    <dbReference type="NCBI Taxonomy" id="930990"/>
    <lineage>
        <taxon>Eukaryota</taxon>
        <taxon>Fungi</taxon>
        <taxon>Dikarya</taxon>
        <taxon>Basidiomycota</taxon>
        <taxon>Agaricomycotina</taxon>
        <taxon>Agaricomycetes</taxon>
        <taxon>Cantharellales</taxon>
        <taxon>Botryobasidiaceae</taxon>
        <taxon>Botryobasidium</taxon>
    </lineage>
</organism>
<accession>A0A067MY76</accession>
<keyword evidence="5" id="KW-1185">Reference proteome</keyword>
<dbReference type="InterPro" id="IPR012677">
    <property type="entry name" value="Nucleotide-bd_a/b_plait_sf"/>
</dbReference>
<dbReference type="STRING" id="930990.A0A067MY76"/>
<protein>
    <recommendedName>
        <fullName evidence="3">RRM domain-containing protein</fullName>
    </recommendedName>
</protein>
<gene>
    <name evidence="4" type="ORF">BOTBODRAFT_169432</name>
</gene>
<evidence type="ECO:0000256" key="2">
    <source>
        <dbReference type="PROSITE-ProRule" id="PRU00176"/>
    </source>
</evidence>
<dbReference type="GO" id="GO:0005654">
    <property type="term" value="C:nucleoplasm"/>
    <property type="evidence" value="ECO:0007669"/>
    <property type="project" value="TreeGrafter"/>
</dbReference>
<dbReference type="GO" id="GO:0005737">
    <property type="term" value="C:cytoplasm"/>
    <property type="evidence" value="ECO:0007669"/>
    <property type="project" value="TreeGrafter"/>
</dbReference>
<dbReference type="SMART" id="SM00360">
    <property type="entry name" value="RRM"/>
    <property type="match status" value="1"/>
</dbReference>
<evidence type="ECO:0000256" key="1">
    <source>
        <dbReference type="ARBA" id="ARBA00022884"/>
    </source>
</evidence>
<dbReference type="Proteomes" id="UP000027195">
    <property type="component" value="Unassembled WGS sequence"/>
</dbReference>
<dbReference type="InterPro" id="IPR000504">
    <property type="entry name" value="RRM_dom"/>
</dbReference>
<dbReference type="InterPro" id="IPR035979">
    <property type="entry name" value="RBD_domain_sf"/>
</dbReference>
<dbReference type="SUPFAM" id="SSF54928">
    <property type="entry name" value="RNA-binding domain, RBD"/>
    <property type="match status" value="1"/>
</dbReference>
<name>A0A067MY76_BOTB1</name>
<evidence type="ECO:0000313" key="5">
    <source>
        <dbReference type="Proteomes" id="UP000027195"/>
    </source>
</evidence>
<dbReference type="PANTHER" id="PTHR15481">
    <property type="entry name" value="RIBONUCLEIC ACID BINDING PROTEIN S1"/>
    <property type="match status" value="1"/>
</dbReference>
<dbReference type="GO" id="GO:0000398">
    <property type="term" value="P:mRNA splicing, via spliceosome"/>
    <property type="evidence" value="ECO:0007669"/>
    <property type="project" value="TreeGrafter"/>
</dbReference>
<dbReference type="Gene3D" id="3.30.70.330">
    <property type="match status" value="1"/>
</dbReference>
<keyword evidence="1 2" id="KW-0694">RNA-binding</keyword>
<dbReference type="OrthoDB" id="252020at2759"/>
<dbReference type="AlphaFoldDB" id="A0A067MY76"/>
<dbReference type="InParanoid" id="A0A067MY76"/>
<reference evidence="5" key="1">
    <citation type="journal article" date="2014" name="Proc. Natl. Acad. Sci. U.S.A.">
        <title>Extensive sampling of basidiomycete genomes demonstrates inadequacy of the white-rot/brown-rot paradigm for wood decay fungi.</title>
        <authorList>
            <person name="Riley R."/>
            <person name="Salamov A.A."/>
            <person name="Brown D.W."/>
            <person name="Nagy L.G."/>
            <person name="Floudas D."/>
            <person name="Held B.W."/>
            <person name="Levasseur A."/>
            <person name="Lombard V."/>
            <person name="Morin E."/>
            <person name="Otillar R."/>
            <person name="Lindquist E.A."/>
            <person name="Sun H."/>
            <person name="LaButti K.M."/>
            <person name="Schmutz J."/>
            <person name="Jabbour D."/>
            <person name="Luo H."/>
            <person name="Baker S.E."/>
            <person name="Pisabarro A.G."/>
            <person name="Walton J.D."/>
            <person name="Blanchette R.A."/>
            <person name="Henrissat B."/>
            <person name="Martin F."/>
            <person name="Cullen D."/>
            <person name="Hibbett D.S."/>
            <person name="Grigoriev I.V."/>
        </authorList>
    </citation>
    <scope>NUCLEOTIDE SEQUENCE [LARGE SCALE GENOMIC DNA]</scope>
    <source>
        <strain evidence="5">FD-172 SS1</strain>
    </source>
</reference>
<dbReference type="PROSITE" id="PS50102">
    <property type="entry name" value="RRM"/>
    <property type="match status" value="1"/>
</dbReference>
<evidence type="ECO:0000259" key="3">
    <source>
        <dbReference type="PROSITE" id="PS50102"/>
    </source>
</evidence>
<proteinExistence type="predicted"/>
<evidence type="ECO:0000313" key="4">
    <source>
        <dbReference type="EMBL" id="KDQ20708.1"/>
    </source>
</evidence>
<dbReference type="GO" id="GO:0003723">
    <property type="term" value="F:RNA binding"/>
    <property type="evidence" value="ECO:0007669"/>
    <property type="project" value="UniProtKB-UniRule"/>
</dbReference>
<dbReference type="GO" id="GO:0061574">
    <property type="term" value="C:ASAP complex"/>
    <property type="evidence" value="ECO:0007669"/>
    <property type="project" value="TreeGrafter"/>
</dbReference>
<feature type="domain" description="RRM" evidence="3">
    <location>
        <begin position="35"/>
        <end position="113"/>
    </location>
</feature>
<dbReference type="HOGENOM" id="CLU_1309921_0_0_1"/>
<dbReference type="EMBL" id="KL198017">
    <property type="protein sequence ID" value="KDQ20708.1"/>
    <property type="molecule type" value="Genomic_DNA"/>
</dbReference>
<sequence length="210" mass="22540">MSTRGRSSSPRPLGGSDAEMVARSLSPKNDKADAKVVVISNLTRNVLAAHLQKIFGHYGEVRKIDLPTYPKSGQNRGKAALEFMESSSAHIAASHMNGGQLDGSILTVELSDLPLPRSRSRSHSRSRSLVRAHPLVVATVEAVGCVAETPIVEGLPADAPETRIVLLVPGRPSYAEGRVEPFCSFPESLSLLCELVLFILALEEPHSISK</sequence>